<keyword evidence="10" id="KW-1185">Reference proteome</keyword>
<dbReference type="InterPro" id="IPR050836">
    <property type="entry name" value="SDS22/Internalin_LRR"/>
</dbReference>
<evidence type="ECO:0000256" key="2">
    <source>
        <dbReference type="ARBA" id="ARBA00022737"/>
    </source>
</evidence>
<dbReference type="Proteomes" id="UP000014160">
    <property type="component" value="Unassembled WGS sequence"/>
</dbReference>
<organism evidence="7 9">
    <name type="scientific">Enterococcus gilvus ATCC BAA-350</name>
    <dbReference type="NCBI Taxonomy" id="1158614"/>
    <lineage>
        <taxon>Bacteria</taxon>
        <taxon>Bacillati</taxon>
        <taxon>Bacillota</taxon>
        <taxon>Bacilli</taxon>
        <taxon>Lactobacillales</taxon>
        <taxon>Enterococcaceae</taxon>
        <taxon>Enterococcus</taxon>
    </lineage>
</organism>
<dbReference type="Pfam" id="PF18885">
    <property type="entry name" value="DUF5648"/>
    <property type="match status" value="1"/>
</dbReference>
<gene>
    <name evidence="8" type="ORF">I592_00395</name>
    <name evidence="7" type="ORF">UKC_03567</name>
</gene>
<dbReference type="Pfam" id="PF16403">
    <property type="entry name" value="Bact_surface_Ig-like"/>
    <property type="match status" value="1"/>
</dbReference>
<reference evidence="8 10" key="2">
    <citation type="submission" date="2013-03" db="EMBL/GenBank/DDBJ databases">
        <title>The Genome Sequence of Enterococcus gilvus ATCC BAA-350 (PacBio/Illumina hybrid assembly).</title>
        <authorList>
            <consortium name="The Broad Institute Genomics Platform"/>
            <consortium name="The Broad Institute Genome Sequencing Center for Infectious Disease"/>
            <person name="Earl A."/>
            <person name="Russ C."/>
            <person name="Gilmore M."/>
            <person name="Surin D."/>
            <person name="Walker B."/>
            <person name="Young S."/>
            <person name="Zeng Q."/>
            <person name="Gargeya S."/>
            <person name="Fitzgerald M."/>
            <person name="Haas B."/>
            <person name="Abouelleil A."/>
            <person name="Allen A.W."/>
            <person name="Alvarado L."/>
            <person name="Arachchi H.M."/>
            <person name="Berlin A.M."/>
            <person name="Chapman S.B."/>
            <person name="Gainer-Dewar J."/>
            <person name="Goldberg J."/>
            <person name="Griggs A."/>
            <person name="Gujja S."/>
            <person name="Hansen M."/>
            <person name="Howarth C."/>
            <person name="Imamovic A."/>
            <person name="Ireland A."/>
            <person name="Larimer J."/>
            <person name="McCowan C."/>
            <person name="Murphy C."/>
            <person name="Pearson M."/>
            <person name="Poon T.W."/>
            <person name="Priest M."/>
            <person name="Roberts A."/>
            <person name="Saif S."/>
            <person name="Shea T."/>
            <person name="Sisk P."/>
            <person name="Sykes S."/>
            <person name="Wortman J."/>
            <person name="Nusbaum C."/>
            <person name="Birren B."/>
        </authorList>
    </citation>
    <scope>NUCLEOTIDE SEQUENCE [LARGE SCALE GENOMIC DNA]</scope>
    <source>
        <strain evidence="8 10">ATCC BAA-350</strain>
    </source>
</reference>
<dbReference type="InterPro" id="IPR013783">
    <property type="entry name" value="Ig-like_fold"/>
</dbReference>
<dbReference type="eggNOG" id="COG3757">
    <property type="taxonomic scope" value="Bacteria"/>
</dbReference>
<dbReference type="RefSeq" id="WP_010781911.1">
    <property type="nucleotide sequence ID" value="NZ_ASWH01000001.1"/>
</dbReference>
<feature type="domain" description="Pesticidal crystal protein Cry22Aa Ig-like" evidence="5">
    <location>
        <begin position="474"/>
        <end position="547"/>
    </location>
</feature>
<dbReference type="InterPro" id="IPR025875">
    <property type="entry name" value="Leu-rich_rpt_4"/>
</dbReference>
<sequence>MKNKTRLLAATIILTSQLVLPATSLAATQQSDESVSSISQSQKTSETISSTLDSSTKSSDRQSNDEVKNEKTAPANPTADSAKDANDESIDDWMPDKNLQAIVAGILGKNDFTKEDMLSITSASVDDVTVKDVKGISYAKNLTSLTVTNSDLSNTANMAEIGTLSKLETIVATNDNLKDFSFLASSQLISLTNVDISYNSLTNLNSLKGASFPKMETLNISNNQLTDITILENIDVPKLKILNASFNKISDITPIKHSQIVSVEQLIVANNLIEDTSAFKDSTLTNLKMLDVSNNKIKDISVMKGLQSRYPNLQSFNASGNQISDITFMEGYNLTTANAAFGQTYVQDITMVRSIDPEKKYYTIPLPIKSVSFAFNEEGTINVTPDAENEGLNLMSGMGMGSPFHVNYFNGDFGSFWDGTATSTAGIKSLAVTAPQGNNNSMYSFGWTGAAGVFQGQANIYVNWIDAQAPVIEAADQTIQVGDTFDPKAKVTAYDQQKDGSDKVDLTKDIKVLENNVNTKKPGVYPVKYSVTNSYGVKTDKSISITVEDKKADTAKVTFNAGKGGSLSGNTTLEVPKGTKVTDLPKTVANKNNIEDIYFLDWYQNGKVVNPKNVTINGDTTFTAKFGAAVYRLYNKNNGDHLLTKNKNEKNKIAAKGWKVETNPKNEYGRAAFYVPVQEDSAGKKQVYRIYNPNSGEHFYTTNKSEADAAVKKGWRHETDSNYTWVSEGDVKIYREFNPDVHTAGSHNFTTDLKEHKNVVAHGWRDESKDSSLWTVLKAGF</sequence>
<dbReference type="AlphaFoldDB" id="R2V794"/>
<keyword evidence="4" id="KW-0732">Signal</keyword>
<feature type="region of interest" description="Disordered" evidence="3">
    <location>
        <begin position="27"/>
        <end position="92"/>
    </location>
</feature>
<dbReference type="InterPro" id="IPR001611">
    <property type="entry name" value="Leu-rich_rpt"/>
</dbReference>
<dbReference type="PANTHER" id="PTHR46652:SF3">
    <property type="entry name" value="LEUCINE-RICH REPEAT-CONTAINING PROTEIN 9"/>
    <property type="match status" value="1"/>
</dbReference>
<keyword evidence="2" id="KW-0677">Repeat</keyword>
<dbReference type="eggNOG" id="COG4932">
    <property type="taxonomic scope" value="Bacteria"/>
</dbReference>
<feature type="signal peptide" evidence="4">
    <location>
        <begin position="1"/>
        <end position="26"/>
    </location>
</feature>
<dbReference type="SUPFAM" id="SSF52058">
    <property type="entry name" value="L domain-like"/>
    <property type="match status" value="1"/>
</dbReference>
<dbReference type="PANTHER" id="PTHR46652">
    <property type="entry name" value="LEUCINE-RICH REPEAT AND IQ DOMAIN-CONTAINING PROTEIN 1-RELATED"/>
    <property type="match status" value="1"/>
</dbReference>
<dbReference type="Gene3D" id="2.60.40.10">
    <property type="entry name" value="Immunoglobulins"/>
    <property type="match status" value="1"/>
</dbReference>
<dbReference type="HOGENOM" id="CLU_376313_0_0_9"/>
<protein>
    <submittedName>
        <fullName evidence="7">Uncharacterized protein</fullName>
    </submittedName>
</protein>
<accession>R2V794</accession>
<feature type="domain" description="DUF5648" evidence="6">
    <location>
        <begin position="630"/>
        <end position="768"/>
    </location>
</feature>
<evidence type="ECO:0000256" key="1">
    <source>
        <dbReference type="ARBA" id="ARBA00022614"/>
    </source>
</evidence>
<reference evidence="7 9" key="1">
    <citation type="submission" date="2013-02" db="EMBL/GenBank/DDBJ databases">
        <title>The Genome Sequence of Enterococcus gilvus ATCC BAA-350.</title>
        <authorList>
            <consortium name="The Broad Institute Genome Sequencing Platform"/>
            <consortium name="The Broad Institute Genome Sequencing Center for Infectious Disease"/>
            <person name="Earl A.M."/>
            <person name="Gilmore M.S."/>
            <person name="Lebreton F."/>
            <person name="Walker B."/>
            <person name="Young S.K."/>
            <person name="Zeng Q."/>
            <person name="Gargeya S."/>
            <person name="Fitzgerald M."/>
            <person name="Haas B."/>
            <person name="Abouelleil A."/>
            <person name="Alvarado L."/>
            <person name="Arachchi H.M."/>
            <person name="Berlin A.M."/>
            <person name="Chapman S.B."/>
            <person name="Dewar J."/>
            <person name="Goldberg J."/>
            <person name="Griggs A."/>
            <person name="Gujja S."/>
            <person name="Hansen M."/>
            <person name="Howarth C."/>
            <person name="Imamovic A."/>
            <person name="Larimer J."/>
            <person name="McCowan C."/>
            <person name="Murphy C."/>
            <person name="Neiman D."/>
            <person name="Pearson M."/>
            <person name="Priest M."/>
            <person name="Roberts A."/>
            <person name="Saif S."/>
            <person name="Shea T."/>
            <person name="Sisk P."/>
            <person name="Sykes S."/>
            <person name="Wortman J."/>
            <person name="Nusbaum C."/>
            <person name="Birren B."/>
        </authorList>
    </citation>
    <scope>NUCLEOTIDE SEQUENCE [LARGE SCALE GENOMIC DNA]</scope>
    <source>
        <strain evidence="7 9">ATCC BAA-350</strain>
    </source>
</reference>
<evidence type="ECO:0000259" key="5">
    <source>
        <dbReference type="Pfam" id="PF16403"/>
    </source>
</evidence>
<dbReference type="eggNOG" id="COG4886">
    <property type="taxonomic scope" value="Bacteria"/>
</dbReference>
<proteinExistence type="predicted"/>
<feature type="compositionally biased region" description="Basic and acidic residues" evidence="3">
    <location>
        <begin position="58"/>
        <end position="71"/>
    </location>
</feature>
<dbReference type="InterPro" id="IPR032179">
    <property type="entry name" value="Cry22Aa_Ig-like"/>
</dbReference>
<feature type="chain" id="PRO_5004356700" evidence="4">
    <location>
        <begin position="27"/>
        <end position="781"/>
    </location>
</feature>
<comment type="caution">
    <text evidence="7">The sequence shown here is derived from an EMBL/GenBank/DDBJ whole genome shotgun (WGS) entry which is preliminary data.</text>
</comment>
<dbReference type="PROSITE" id="PS51450">
    <property type="entry name" value="LRR"/>
    <property type="match status" value="3"/>
</dbReference>
<dbReference type="EMBL" id="AJDQ01000012">
    <property type="protein sequence ID" value="EOI53615.1"/>
    <property type="molecule type" value="Genomic_DNA"/>
</dbReference>
<keyword evidence="1" id="KW-0433">Leucine-rich repeat</keyword>
<evidence type="ECO:0000259" key="6">
    <source>
        <dbReference type="Pfam" id="PF18885"/>
    </source>
</evidence>
<evidence type="ECO:0000313" key="10">
    <source>
        <dbReference type="Proteomes" id="UP000014160"/>
    </source>
</evidence>
<dbReference type="InterPro" id="IPR032675">
    <property type="entry name" value="LRR_dom_sf"/>
</dbReference>
<evidence type="ECO:0000313" key="7">
    <source>
        <dbReference type="EMBL" id="EOI53615.1"/>
    </source>
</evidence>
<evidence type="ECO:0000256" key="4">
    <source>
        <dbReference type="SAM" id="SignalP"/>
    </source>
</evidence>
<evidence type="ECO:0000313" key="8">
    <source>
        <dbReference type="EMBL" id="EOW81110.1"/>
    </source>
</evidence>
<dbReference type="EMBL" id="ASWH01000001">
    <property type="protein sequence ID" value="EOW81110.1"/>
    <property type="molecule type" value="Genomic_DNA"/>
</dbReference>
<evidence type="ECO:0000313" key="9">
    <source>
        <dbReference type="Proteomes" id="UP000013750"/>
    </source>
</evidence>
<dbReference type="InterPro" id="IPR043708">
    <property type="entry name" value="DUF5648"/>
</dbReference>
<feature type="compositionally biased region" description="Low complexity" evidence="3">
    <location>
        <begin position="28"/>
        <end position="57"/>
    </location>
</feature>
<dbReference type="Gene3D" id="3.80.10.10">
    <property type="entry name" value="Ribonuclease Inhibitor"/>
    <property type="match status" value="1"/>
</dbReference>
<evidence type="ECO:0000256" key="3">
    <source>
        <dbReference type="SAM" id="MobiDB-lite"/>
    </source>
</evidence>
<dbReference type="Proteomes" id="UP000013750">
    <property type="component" value="Unassembled WGS sequence"/>
</dbReference>
<dbReference type="Pfam" id="PF12799">
    <property type="entry name" value="LRR_4"/>
    <property type="match status" value="1"/>
</dbReference>
<dbReference type="PATRIC" id="fig|1158614.3.peg.3548"/>
<name>R2V794_9ENTE</name>